<dbReference type="EMBL" id="CYGV01000258">
    <property type="protein sequence ID" value="CUA67944.1"/>
    <property type="molecule type" value="Genomic_DNA"/>
</dbReference>
<feature type="region of interest" description="Disordered" evidence="1">
    <location>
        <begin position="311"/>
        <end position="333"/>
    </location>
</feature>
<accession>A0A0K6FPP0</accession>
<proteinExistence type="predicted"/>
<dbReference type="Proteomes" id="UP000044841">
    <property type="component" value="Unassembled WGS sequence"/>
</dbReference>
<dbReference type="Pfam" id="PF00240">
    <property type="entry name" value="ubiquitin"/>
    <property type="match status" value="1"/>
</dbReference>
<gene>
    <name evidence="3" type="ORF">RSOLAG22IIIB_07630</name>
</gene>
<feature type="domain" description="Ubiquitin-like" evidence="2">
    <location>
        <begin position="172"/>
        <end position="219"/>
    </location>
</feature>
<feature type="compositionally biased region" description="Low complexity" evidence="1">
    <location>
        <begin position="312"/>
        <end position="322"/>
    </location>
</feature>
<evidence type="ECO:0000259" key="2">
    <source>
        <dbReference type="PROSITE" id="PS50053"/>
    </source>
</evidence>
<evidence type="ECO:0000313" key="4">
    <source>
        <dbReference type="Proteomes" id="UP000044841"/>
    </source>
</evidence>
<dbReference type="InterPro" id="IPR000626">
    <property type="entry name" value="Ubiquitin-like_dom"/>
</dbReference>
<dbReference type="PROSITE" id="PS50053">
    <property type="entry name" value="UBIQUITIN_2"/>
    <property type="match status" value="1"/>
</dbReference>
<reference evidence="3 4" key="1">
    <citation type="submission" date="2015-07" db="EMBL/GenBank/DDBJ databases">
        <authorList>
            <person name="Noorani M."/>
        </authorList>
    </citation>
    <scope>NUCLEOTIDE SEQUENCE [LARGE SCALE GENOMIC DNA]</scope>
    <source>
        <strain evidence="3">BBA 69670</strain>
    </source>
</reference>
<dbReference type="SUPFAM" id="SSF54236">
    <property type="entry name" value="Ubiquitin-like"/>
    <property type="match status" value="1"/>
</dbReference>
<sequence>MSSEQNKNLWGKPENNSAQALGPPVFLMAEHNGRKVTIPRNTDYQITVASIKKNFRAFKKMPNYRIAILAYFAEVDDHVEITEDLWPAILPNLKAVRIELNNEPDSSDLSDGCTGGSQQYPSPSPYAEYRVPGYSNRPLVNSTIGRGQGTKIFVVTSNGSRLTYTVELAIHTTEDLKYMIQEREGIRVYDQLLTLNGQYLNDKIKLAHSGIKHGSEIRLDEELLLGKPVIYIFSPNLTTNVQVELSLHQSWTFTGIYPLTTVTTTTKDNMPGRESISWVVDAHPGGILWDHGTKREITYLFWEAHPNRKALRSPPLTRSSSPVEGPSPSHTFDPESPVVLPGHSAVLPFNKVTGYIDDALLALGLHTEARTSFITYWLPDLSKHAFIALRFLPQQDYEKAAPLDVSPAPQVVTRVFMLFRGVEESQIELWNDSVDMAQKDVSMWRGIVGVDVDQVHDKSLFRVLEWGGMEVK</sequence>
<dbReference type="SMART" id="SM00213">
    <property type="entry name" value="UBQ"/>
    <property type="match status" value="1"/>
</dbReference>
<evidence type="ECO:0000256" key="1">
    <source>
        <dbReference type="SAM" id="MobiDB-lite"/>
    </source>
</evidence>
<protein>
    <recommendedName>
        <fullName evidence="2">Ubiquitin-like domain-containing protein</fullName>
    </recommendedName>
</protein>
<dbReference type="InterPro" id="IPR029071">
    <property type="entry name" value="Ubiquitin-like_domsf"/>
</dbReference>
<evidence type="ECO:0000313" key="3">
    <source>
        <dbReference type="EMBL" id="CUA67944.1"/>
    </source>
</evidence>
<dbReference type="AlphaFoldDB" id="A0A0K6FPP0"/>
<keyword evidence="4" id="KW-1185">Reference proteome</keyword>
<name>A0A0K6FPP0_9AGAM</name>
<organism evidence="3 4">
    <name type="scientific">Rhizoctonia solani</name>
    <dbReference type="NCBI Taxonomy" id="456999"/>
    <lineage>
        <taxon>Eukaryota</taxon>
        <taxon>Fungi</taxon>
        <taxon>Dikarya</taxon>
        <taxon>Basidiomycota</taxon>
        <taxon>Agaricomycotina</taxon>
        <taxon>Agaricomycetes</taxon>
        <taxon>Cantharellales</taxon>
        <taxon>Ceratobasidiaceae</taxon>
        <taxon>Rhizoctonia</taxon>
    </lineage>
</organism>
<dbReference type="CDD" id="cd17039">
    <property type="entry name" value="Ubl_ubiquitin_like"/>
    <property type="match status" value="1"/>
</dbReference>
<dbReference type="Gene3D" id="3.10.20.90">
    <property type="entry name" value="Phosphatidylinositol 3-kinase Catalytic Subunit, Chain A, domain 1"/>
    <property type="match status" value="1"/>
</dbReference>